<dbReference type="PROSITE" id="PS50943">
    <property type="entry name" value="HTH_CROC1"/>
    <property type="match status" value="1"/>
</dbReference>
<dbReference type="PANTHER" id="PTHR43236">
    <property type="entry name" value="ANTITOXIN HIGA1"/>
    <property type="match status" value="1"/>
</dbReference>
<dbReference type="CDD" id="cd00093">
    <property type="entry name" value="HTH_XRE"/>
    <property type="match status" value="1"/>
</dbReference>
<dbReference type="Gene3D" id="1.10.260.40">
    <property type="entry name" value="lambda repressor-like DNA-binding domains"/>
    <property type="match status" value="1"/>
</dbReference>
<keyword evidence="4" id="KW-1185">Reference proteome</keyword>
<dbReference type="InterPro" id="IPR010982">
    <property type="entry name" value="Lambda_DNA-bd_dom_sf"/>
</dbReference>
<feature type="domain" description="HTH cro/C1-type" evidence="2">
    <location>
        <begin position="15"/>
        <end position="69"/>
    </location>
</feature>
<comment type="similarity">
    <text evidence="1">Belongs to the short-chain fatty acyl-CoA assimilation regulator (ScfR) family.</text>
</comment>
<dbReference type="GO" id="GO:0003677">
    <property type="term" value="F:DNA binding"/>
    <property type="evidence" value="ECO:0007669"/>
    <property type="project" value="InterPro"/>
</dbReference>
<name>A0A2Z3JFT8_9DEIO</name>
<dbReference type="SUPFAM" id="SSF47413">
    <property type="entry name" value="lambda repressor-like DNA-binding domains"/>
    <property type="match status" value="1"/>
</dbReference>
<dbReference type="Proteomes" id="UP000245368">
    <property type="component" value="Chromosome"/>
</dbReference>
<dbReference type="PANTHER" id="PTHR43236:SF1">
    <property type="entry name" value="BLL7220 PROTEIN"/>
    <property type="match status" value="1"/>
</dbReference>
<gene>
    <name evidence="3" type="ORF">DKM44_02415</name>
</gene>
<dbReference type="Pfam" id="PF13560">
    <property type="entry name" value="HTH_31"/>
    <property type="match status" value="1"/>
</dbReference>
<evidence type="ECO:0000259" key="2">
    <source>
        <dbReference type="PROSITE" id="PS50943"/>
    </source>
</evidence>
<sequence>MPTQLGSGGFLGTRLSEAREAMGLSVVNLANLLGVSRTLVHEYENGSRSPGVSTLARIFVVLDQPESFFYQEQRVQDFSHELVHFRARNSLKDDLREQAGIRLKWLAELYAVLEEKLALPSVNLPVLDVPADVSRITQQDIEDAATAVRTLWKVGQGPIPDLIRLIELNGGVVGQINLDLPDMDGLSFWSEERRRPYLLLNADKASYVRSRFDAGHELGHMLLHRHVNEGRTRKTPLYELMENQAHRFAGALLLPRETWLADVKAPTLAEFKRLKPKWKASIAAMVMRAEAVGLIGSEQKKDLFKQLRRKKWQQQEPFDSLWELEQPRLVTQATTMLFDSGFDSLSFSQWFPRRTEHTVELTRMPRAYFEIGTLPIKNIYSNFN</sequence>
<reference evidence="3 4" key="1">
    <citation type="submission" date="2018-05" db="EMBL/GenBank/DDBJ databases">
        <title>Complete Genome Sequence of Deinococcus sp. strain 17bor-2.</title>
        <authorList>
            <person name="Srinivasan S."/>
        </authorList>
    </citation>
    <scope>NUCLEOTIDE SEQUENCE [LARGE SCALE GENOMIC DNA]</scope>
    <source>
        <strain evidence="3 4">17bor-2</strain>
    </source>
</reference>
<accession>A0A2Z3JFT8</accession>
<dbReference type="InterPro" id="IPR052345">
    <property type="entry name" value="Rad_response_metalloprotease"/>
</dbReference>
<dbReference type="Pfam" id="PF06114">
    <property type="entry name" value="Peptidase_M78"/>
    <property type="match status" value="1"/>
</dbReference>
<dbReference type="KEGG" id="dez:DKM44_02415"/>
<dbReference type="OrthoDB" id="9816277at2"/>
<dbReference type="SMART" id="SM00530">
    <property type="entry name" value="HTH_XRE"/>
    <property type="match status" value="1"/>
</dbReference>
<protein>
    <recommendedName>
        <fullName evidence="2">HTH cro/C1-type domain-containing protein</fullName>
    </recommendedName>
</protein>
<dbReference type="EMBL" id="CP029494">
    <property type="protein sequence ID" value="AWN22230.1"/>
    <property type="molecule type" value="Genomic_DNA"/>
</dbReference>
<dbReference type="Gene3D" id="1.10.10.2910">
    <property type="match status" value="1"/>
</dbReference>
<dbReference type="InterPro" id="IPR001387">
    <property type="entry name" value="Cro/C1-type_HTH"/>
</dbReference>
<dbReference type="AlphaFoldDB" id="A0A2Z3JFT8"/>
<evidence type="ECO:0000256" key="1">
    <source>
        <dbReference type="ARBA" id="ARBA00007227"/>
    </source>
</evidence>
<organism evidence="3 4">
    <name type="scientific">Deinococcus irradiatisoli</name>
    <dbReference type="NCBI Taxonomy" id="2202254"/>
    <lineage>
        <taxon>Bacteria</taxon>
        <taxon>Thermotogati</taxon>
        <taxon>Deinococcota</taxon>
        <taxon>Deinococci</taxon>
        <taxon>Deinococcales</taxon>
        <taxon>Deinococcaceae</taxon>
        <taxon>Deinococcus</taxon>
    </lineage>
</organism>
<dbReference type="InterPro" id="IPR010359">
    <property type="entry name" value="IrrE_HExxH"/>
</dbReference>
<evidence type="ECO:0000313" key="3">
    <source>
        <dbReference type="EMBL" id="AWN22230.1"/>
    </source>
</evidence>
<evidence type="ECO:0000313" key="4">
    <source>
        <dbReference type="Proteomes" id="UP000245368"/>
    </source>
</evidence>
<proteinExistence type="inferred from homology"/>